<organism evidence="3 4">
    <name type="scientific">Rubus argutus</name>
    <name type="common">Southern blackberry</name>
    <dbReference type="NCBI Taxonomy" id="59490"/>
    <lineage>
        <taxon>Eukaryota</taxon>
        <taxon>Viridiplantae</taxon>
        <taxon>Streptophyta</taxon>
        <taxon>Embryophyta</taxon>
        <taxon>Tracheophyta</taxon>
        <taxon>Spermatophyta</taxon>
        <taxon>Magnoliopsida</taxon>
        <taxon>eudicotyledons</taxon>
        <taxon>Gunneridae</taxon>
        <taxon>Pentapetalae</taxon>
        <taxon>rosids</taxon>
        <taxon>fabids</taxon>
        <taxon>Rosales</taxon>
        <taxon>Rosaceae</taxon>
        <taxon>Rosoideae</taxon>
        <taxon>Rosoideae incertae sedis</taxon>
        <taxon>Rubus</taxon>
    </lineage>
</organism>
<protein>
    <submittedName>
        <fullName evidence="3">Uncharacterized protein</fullName>
    </submittedName>
</protein>
<dbReference type="PANTHER" id="PTHR34358:SF7">
    <property type="entry name" value="SUGAR TRANSPORTER"/>
    <property type="match status" value="1"/>
</dbReference>
<dbReference type="AlphaFoldDB" id="A0AAW1YD60"/>
<keyword evidence="2" id="KW-0812">Transmembrane</keyword>
<reference evidence="3 4" key="1">
    <citation type="journal article" date="2023" name="G3 (Bethesda)">
        <title>A chromosome-length genome assembly and annotation of blackberry (Rubus argutus, cv. 'Hillquist').</title>
        <authorList>
            <person name="Bruna T."/>
            <person name="Aryal R."/>
            <person name="Dudchenko O."/>
            <person name="Sargent D.J."/>
            <person name="Mead D."/>
            <person name="Buti M."/>
            <person name="Cavallini A."/>
            <person name="Hytonen T."/>
            <person name="Andres J."/>
            <person name="Pham M."/>
            <person name="Weisz D."/>
            <person name="Mascagni F."/>
            <person name="Usai G."/>
            <person name="Natali L."/>
            <person name="Bassil N."/>
            <person name="Fernandez G.E."/>
            <person name="Lomsadze A."/>
            <person name="Armour M."/>
            <person name="Olukolu B."/>
            <person name="Poorten T."/>
            <person name="Britton C."/>
            <person name="Davik J."/>
            <person name="Ashrafi H."/>
            <person name="Aiden E.L."/>
            <person name="Borodovsky M."/>
            <person name="Worthington M."/>
        </authorList>
    </citation>
    <scope>NUCLEOTIDE SEQUENCE [LARGE SCALE GENOMIC DNA]</scope>
    <source>
        <strain evidence="3">PI 553951</strain>
    </source>
</reference>
<dbReference type="Pfam" id="PF06708">
    <property type="entry name" value="DUF1195"/>
    <property type="match status" value="1"/>
</dbReference>
<dbReference type="PANTHER" id="PTHR34358">
    <property type="entry name" value="OS03G0411600 PROTEIN"/>
    <property type="match status" value="1"/>
</dbReference>
<feature type="compositionally biased region" description="Low complexity" evidence="1">
    <location>
        <begin position="10"/>
        <end position="24"/>
    </location>
</feature>
<comment type="caution">
    <text evidence="3">The sequence shown here is derived from an EMBL/GenBank/DDBJ whole genome shotgun (WGS) entry which is preliminary data.</text>
</comment>
<evidence type="ECO:0000313" key="4">
    <source>
        <dbReference type="Proteomes" id="UP001457282"/>
    </source>
</evidence>
<dbReference type="InterPro" id="IPR010608">
    <property type="entry name" value="DUF1195"/>
</dbReference>
<accession>A0AAW1YD60</accession>
<gene>
    <name evidence="3" type="ORF">M0R45_012529</name>
</gene>
<evidence type="ECO:0000313" key="3">
    <source>
        <dbReference type="EMBL" id="KAK9947094.1"/>
    </source>
</evidence>
<keyword evidence="2" id="KW-1133">Transmembrane helix</keyword>
<proteinExistence type="predicted"/>
<evidence type="ECO:0000256" key="1">
    <source>
        <dbReference type="SAM" id="MobiDB-lite"/>
    </source>
</evidence>
<sequence>MKDDEPPPTLISISSSTNTTTPLIRKSETSPSSSKAARLFVVRNRYKFWALAAILLLAFWSMFTGSITLKWSAGNLTRLSDDLNLPTYEDLDILEVEEREKVVRHLWDLYTQRQTGSSRRSTSRLPRFWQEAFEAAYDPLSSDVPAVRNAAVSEIAKMSIRSINIVDPYPLQSKGIRGVKKKIKKTMQNKEITTVGSNS</sequence>
<feature type="region of interest" description="Disordered" evidence="1">
    <location>
        <begin position="1"/>
        <end position="29"/>
    </location>
</feature>
<name>A0AAW1YD60_RUBAR</name>
<evidence type="ECO:0000256" key="2">
    <source>
        <dbReference type="SAM" id="Phobius"/>
    </source>
</evidence>
<keyword evidence="2" id="KW-0472">Membrane</keyword>
<dbReference type="Proteomes" id="UP001457282">
    <property type="component" value="Unassembled WGS sequence"/>
</dbReference>
<keyword evidence="4" id="KW-1185">Reference proteome</keyword>
<dbReference type="EMBL" id="JBEDUW010000002">
    <property type="protein sequence ID" value="KAK9947094.1"/>
    <property type="molecule type" value="Genomic_DNA"/>
</dbReference>
<feature type="transmembrane region" description="Helical" evidence="2">
    <location>
        <begin position="48"/>
        <end position="69"/>
    </location>
</feature>